<accession>A0A507D0Q4</accession>
<organism evidence="3 4">
    <name type="scientific">Synchytrium endobioticum</name>
    <dbReference type="NCBI Taxonomy" id="286115"/>
    <lineage>
        <taxon>Eukaryota</taxon>
        <taxon>Fungi</taxon>
        <taxon>Fungi incertae sedis</taxon>
        <taxon>Chytridiomycota</taxon>
        <taxon>Chytridiomycota incertae sedis</taxon>
        <taxon>Chytridiomycetes</taxon>
        <taxon>Synchytriales</taxon>
        <taxon>Synchytriaceae</taxon>
        <taxon>Synchytrium</taxon>
    </lineage>
</organism>
<dbReference type="EMBL" id="QEAN01000161">
    <property type="protein sequence ID" value="TPX45012.1"/>
    <property type="molecule type" value="Genomic_DNA"/>
</dbReference>
<sequence length="573" mass="63916">MSGSEITSAEGSPHVKSMASHVRLKQMSDDKRTRAECIYNTGTRQLLVSFSMVTGLFFIVLLLHPFHQVARCAHTEPDERDLARYIDLLIDRREQWITVGSDGSIVFRRFRKIGHQSGKNPLSDEQYVNFLVAEAIPKDVQGFSSVLWADPTDDMSQTYLDFCLEMLVNVYTVALQVSEKMNKEVESSKVPKSFKRLNNQLDWWVTQYENRLKMYANKRGKDVYAEIFDDSADFLSPWDDPVSNYACRKHPCHPEVIENVLVAERERILEREELFKSDLSLIPSKSVALLLLKNGPQWCKDGSRLAHVPQPFLSAPGNAKHWEGLASAKVQLLQQILFHYLAQSNELGERWQNYANNMFEGAARMSKEVEDLFKDDWNEARPLARLAHEFSKRFTRPERESSITDSSSQSGSSGPTSPVNPGSQSIGDCGPTSPVNPGSQSIGDCGPSSPVDPGSQSIDDFGATSSMYPDNQYIGDFGTTSPMYPGNQYIGDFGTTSPMYPGNQYIGDFGTTSSMYPDSQYIGDFGTTSPMYPGNQYIGDFGTRSPVDPGSQSIDGSETGSPQSWGWINNFVG</sequence>
<comment type="caution">
    <text evidence="3">The sequence shown here is derived from an EMBL/GenBank/DDBJ whole genome shotgun (WGS) entry which is preliminary data.</text>
</comment>
<keyword evidence="4" id="KW-1185">Reference proteome</keyword>
<keyword evidence="2" id="KW-1133">Transmembrane helix</keyword>
<feature type="region of interest" description="Disordered" evidence="1">
    <location>
        <begin position="392"/>
        <end position="469"/>
    </location>
</feature>
<feature type="region of interest" description="Disordered" evidence="1">
    <location>
        <begin position="1"/>
        <end position="27"/>
    </location>
</feature>
<dbReference type="Proteomes" id="UP000317494">
    <property type="component" value="Unassembled WGS sequence"/>
</dbReference>
<feature type="compositionally biased region" description="Polar residues" evidence="1">
    <location>
        <begin position="1"/>
        <end position="10"/>
    </location>
</feature>
<protein>
    <submittedName>
        <fullName evidence="3">Uncharacterized protein</fullName>
    </submittedName>
</protein>
<evidence type="ECO:0000313" key="4">
    <source>
        <dbReference type="Proteomes" id="UP000317494"/>
    </source>
</evidence>
<keyword evidence="2" id="KW-0472">Membrane</keyword>
<feature type="compositionally biased region" description="Polar residues" evidence="1">
    <location>
        <begin position="454"/>
        <end position="469"/>
    </location>
</feature>
<name>A0A507D0Q4_9FUNG</name>
<dbReference type="VEuPathDB" id="FungiDB:SeMB42_g04140"/>
<feature type="compositionally biased region" description="Polar residues" evidence="1">
    <location>
        <begin position="433"/>
        <end position="442"/>
    </location>
</feature>
<proteinExistence type="predicted"/>
<feature type="compositionally biased region" description="Basic and acidic residues" evidence="1">
    <location>
        <begin position="392"/>
        <end position="402"/>
    </location>
</feature>
<gene>
    <name evidence="3" type="ORF">SeMB42_g04140</name>
</gene>
<reference evidence="3 4" key="1">
    <citation type="journal article" date="2019" name="Sci. Rep.">
        <title>Comparative genomics of chytrid fungi reveal insights into the obligate biotrophic and pathogenic lifestyle of Synchytrium endobioticum.</title>
        <authorList>
            <person name="van de Vossenberg B.T.L.H."/>
            <person name="Warris S."/>
            <person name="Nguyen H.D.T."/>
            <person name="van Gent-Pelzer M.P.E."/>
            <person name="Joly D.L."/>
            <person name="van de Geest H.C."/>
            <person name="Bonants P.J.M."/>
            <person name="Smith D.S."/>
            <person name="Levesque C.A."/>
            <person name="van der Lee T.A.J."/>
        </authorList>
    </citation>
    <scope>NUCLEOTIDE SEQUENCE [LARGE SCALE GENOMIC DNA]</scope>
    <source>
        <strain evidence="3 4">MB42</strain>
    </source>
</reference>
<evidence type="ECO:0000256" key="2">
    <source>
        <dbReference type="SAM" id="Phobius"/>
    </source>
</evidence>
<feature type="transmembrane region" description="Helical" evidence="2">
    <location>
        <begin position="46"/>
        <end position="66"/>
    </location>
</feature>
<evidence type="ECO:0000256" key="1">
    <source>
        <dbReference type="SAM" id="MobiDB-lite"/>
    </source>
</evidence>
<evidence type="ECO:0000313" key="3">
    <source>
        <dbReference type="EMBL" id="TPX45012.1"/>
    </source>
</evidence>
<keyword evidence="2" id="KW-0812">Transmembrane</keyword>
<feature type="compositionally biased region" description="Polar residues" evidence="1">
    <location>
        <begin position="550"/>
        <end position="564"/>
    </location>
</feature>
<feature type="region of interest" description="Disordered" evidence="1">
    <location>
        <begin position="534"/>
        <end position="564"/>
    </location>
</feature>
<feature type="compositionally biased region" description="Low complexity" evidence="1">
    <location>
        <begin position="403"/>
        <end position="417"/>
    </location>
</feature>
<dbReference type="AlphaFoldDB" id="A0A507D0Q4"/>